<comment type="similarity">
    <text evidence="1 5">Belongs to the R-transferase family.</text>
</comment>
<feature type="compositionally biased region" description="Polar residues" evidence="6">
    <location>
        <begin position="142"/>
        <end position="158"/>
    </location>
</feature>
<evidence type="ECO:0000256" key="2">
    <source>
        <dbReference type="ARBA" id="ARBA00022679"/>
    </source>
</evidence>
<evidence type="ECO:0000259" key="8">
    <source>
        <dbReference type="Pfam" id="PF04377"/>
    </source>
</evidence>
<dbReference type="InterPro" id="IPR016181">
    <property type="entry name" value="Acyl_CoA_acyltransferase"/>
</dbReference>
<feature type="compositionally biased region" description="Basic and acidic residues" evidence="6">
    <location>
        <begin position="188"/>
        <end position="204"/>
    </location>
</feature>
<evidence type="ECO:0000256" key="5">
    <source>
        <dbReference type="PIRNR" id="PIRNR037207"/>
    </source>
</evidence>
<dbReference type="InterPro" id="IPR007472">
    <property type="entry name" value="N-end_Aminoacyl_Trfase_C"/>
</dbReference>
<feature type="domain" description="N-end rule aminoacyl transferase C-terminal" evidence="8">
    <location>
        <begin position="265"/>
        <end position="392"/>
    </location>
</feature>
<comment type="function">
    <text evidence="5">Involved in the post-translational conjugation of arginine to the N-terminal aspartate or glutamate of a protein. This arginylation is required for degradation of the protein via the ubiquitin pathway.</text>
</comment>
<dbReference type="Proteomes" id="UP000694427">
    <property type="component" value="Unplaced"/>
</dbReference>
<evidence type="ECO:0000256" key="6">
    <source>
        <dbReference type="SAM" id="MobiDB-lite"/>
    </source>
</evidence>
<dbReference type="PANTHER" id="PTHR21367:SF1">
    <property type="entry name" value="ARGINYL-TRNA--PROTEIN TRANSFERASE 1"/>
    <property type="match status" value="1"/>
</dbReference>
<dbReference type="InterPro" id="IPR007471">
    <property type="entry name" value="N-end_Aminoacyl_Trfase_N"/>
</dbReference>
<keyword evidence="10" id="KW-1185">Reference proteome</keyword>
<dbReference type="InterPro" id="IPR017137">
    <property type="entry name" value="Arg-tRNA-P_Trfase_1_euk"/>
</dbReference>
<keyword evidence="3 5" id="KW-0833">Ubl conjugation pathway</keyword>
<dbReference type="GO" id="GO:0004057">
    <property type="term" value="F:arginyl-tRNA--protein transferase activity"/>
    <property type="evidence" value="ECO:0007669"/>
    <property type="project" value="UniProtKB-EC"/>
</dbReference>
<dbReference type="PIRSF" id="PIRSF037207">
    <property type="entry name" value="ATE1_euk"/>
    <property type="match status" value="1"/>
</dbReference>
<protein>
    <recommendedName>
        <fullName evidence="5">Arginyl-tRNA--protein transferase 1</fullName>
        <shortName evidence="5">Arginyltransferase 1</shortName>
        <shortName evidence="5">R-transferase 1</shortName>
        <ecNumber evidence="5">2.3.2.8</ecNumber>
    </recommendedName>
    <alternativeName>
        <fullName evidence="5">Arginine-tRNA--protein transferase 1</fullName>
    </alternativeName>
</protein>
<feature type="region of interest" description="Disordered" evidence="6">
    <location>
        <begin position="102"/>
        <end position="235"/>
    </location>
</feature>
<dbReference type="Pfam" id="PF04377">
    <property type="entry name" value="ATE_C"/>
    <property type="match status" value="1"/>
</dbReference>
<name>A0A8C1Q369_CYPCA</name>
<evidence type="ECO:0000259" key="7">
    <source>
        <dbReference type="Pfam" id="PF04376"/>
    </source>
</evidence>
<dbReference type="InterPro" id="IPR030700">
    <property type="entry name" value="N-end_Aminoacyl_Trfase"/>
</dbReference>
<dbReference type="PANTHER" id="PTHR21367">
    <property type="entry name" value="ARGININE-TRNA-PROTEIN TRANSFERASE 1"/>
    <property type="match status" value="1"/>
</dbReference>
<dbReference type="SUPFAM" id="SSF55729">
    <property type="entry name" value="Acyl-CoA N-acyltransferases (Nat)"/>
    <property type="match status" value="1"/>
</dbReference>
<evidence type="ECO:0000256" key="4">
    <source>
        <dbReference type="ARBA" id="ARBA00023315"/>
    </source>
</evidence>
<reference evidence="9" key="1">
    <citation type="submission" date="2025-08" db="UniProtKB">
        <authorList>
            <consortium name="Ensembl"/>
        </authorList>
    </citation>
    <scope>IDENTIFICATION</scope>
</reference>
<sequence>MAAGGSLSIVEYFGGDDGYRCGYCKHENGNFSHGMWSHTMTVQDYQDLIDRGWRRSGKYVYKPIMNKTCCPQYTIRCHALNFHPSKTHKKTLKKVNRFLSKGEMPVEKHDEGHEGEPMDSVHEEGVQPPPQDPLKIDHSEVQDISTSPDTDTTNSAAPTSPRDDAEKTTNVTPKPGKGADPNRPLCRKAKDLRKERRLQKEQQKQQEAVSSSVNPAPSKSASNQPKSLEGFITESLPSDPLHRLEVRLVRSNPPSPQFRASFDASYQVYKLYQMAIHKDPPDKPTESQAETAPDGPDVGYGSFHQQYWLDGTIVAVGVLDILPSCVSSVYLYYHPDFSSLSLGTYSALREIAFTRQLQQQSPKLAYYYLGFYVHSCPKMRYKGQYRPSDLLCPETYTWVPIERCIPRLDISAYSRLNENAQAGDARALKELSRVLVLHRRTVMPYAAYARKRKGSNDEKEVEQYASLVGQTCAERILLYRA</sequence>
<dbReference type="EC" id="2.3.2.8" evidence="5"/>
<reference evidence="9" key="2">
    <citation type="submission" date="2025-09" db="UniProtKB">
        <authorList>
            <consortium name="Ensembl"/>
        </authorList>
    </citation>
    <scope>IDENTIFICATION</scope>
</reference>
<evidence type="ECO:0000313" key="9">
    <source>
        <dbReference type="Ensembl" id="ENSCCRP00010114419.1"/>
    </source>
</evidence>
<evidence type="ECO:0000256" key="1">
    <source>
        <dbReference type="ARBA" id="ARBA00009991"/>
    </source>
</evidence>
<keyword evidence="2 5" id="KW-0808">Transferase</keyword>
<dbReference type="Ensembl" id="ENSCCRT00010127235.1">
    <property type="protein sequence ID" value="ENSCCRP00010114419.1"/>
    <property type="gene ID" value="ENSCCRG00010050212.1"/>
</dbReference>
<evidence type="ECO:0000313" key="10">
    <source>
        <dbReference type="Proteomes" id="UP000694427"/>
    </source>
</evidence>
<feature type="compositionally biased region" description="Basic and acidic residues" evidence="6">
    <location>
        <begin position="104"/>
        <end position="125"/>
    </location>
</feature>
<comment type="catalytic activity">
    <reaction evidence="5">
        <text>an N-terminal L-alpha-aminoacyl-[protein] + L-arginyl-tRNA(Arg) = an N-terminal L-arginyl-L-aminoacyl-[protein] + tRNA(Arg) + H(+)</text>
        <dbReference type="Rhea" id="RHEA:10208"/>
        <dbReference type="Rhea" id="RHEA-COMP:9658"/>
        <dbReference type="Rhea" id="RHEA-COMP:9673"/>
        <dbReference type="Rhea" id="RHEA-COMP:10636"/>
        <dbReference type="Rhea" id="RHEA-COMP:10638"/>
        <dbReference type="ChEBI" id="CHEBI:15378"/>
        <dbReference type="ChEBI" id="CHEBI:78442"/>
        <dbReference type="ChEBI" id="CHEBI:78513"/>
        <dbReference type="ChEBI" id="CHEBI:78597"/>
        <dbReference type="ChEBI" id="CHEBI:83562"/>
        <dbReference type="EC" id="2.3.2.8"/>
    </reaction>
</comment>
<feature type="compositionally biased region" description="Polar residues" evidence="6">
    <location>
        <begin position="208"/>
        <end position="226"/>
    </location>
</feature>
<dbReference type="GO" id="GO:0005737">
    <property type="term" value="C:cytoplasm"/>
    <property type="evidence" value="ECO:0007669"/>
    <property type="project" value="TreeGrafter"/>
</dbReference>
<feature type="domain" description="N-end aminoacyl transferase N-terminal" evidence="7">
    <location>
        <begin position="20"/>
        <end position="90"/>
    </location>
</feature>
<dbReference type="Pfam" id="PF04376">
    <property type="entry name" value="ATE_N"/>
    <property type="match status" value="1"/>
</dbReference>
<dbReference type="AlphaFoldDB" id="A0A8C1Q369"/>
<proteinExistence type="inferred from homology"/>
<evidence type="ECO:0000256" key="3">
    <source>
        <dbReference type="ARBA" id="ARBA00022786"/>
    </source>
</evidence>
<organism evidence="9 10">
    <name type="scientific">Cyprinus carpio</name>
    <name type="common">Common carp</name>
    <dbReference type="NCBI Taxonomy" id="7962"/>
    <lineage>
        <taxon>Eukaryota</taxon>
        <taxon>Metazoa</taxon>
        <taxon>Chordata</taxon>
        <taxon>Craniata</taxon>
        <taxon>Vertebrata</taxon>
        <taxon>Euteleostomi</taxon>
        <taxon>Actinopterygii</taxon>
        <taxon>Neopterygii</taxon>
        <taxon>Teleostei</taxon>
        <taxon>Ostariophysi</taxon>
        <taxon>Cypriniformes</taxon>
        <taxon>Cyprinidae</taxon>
        <taxon>Cyprininae</taxon>
        <taxon>Cyprinus</taxon>
    </lineage>
</organism>
<keyword evidence="4 5" id="KW-0012">Acyltransferase</keyword>
<accession>A0A8C1Q369</accession>